<comment type="caution">
    <text evidence="4">The sequence shown here is derived from an EMBL/GenBank/DDBJ whole genome shotgun (WGS) entry which is preliminary data.</text>
</comment>
<dbReference type="Pfam" id="PF13194">
    <property type="entry name" value="DUF4010"/>
    <property type="match status" value="1"/>
</dbReference>
<dbReference type="Pfam" id="PF02308">
    <property type="entry name" value="MgtC"/>
    <property type="match status" value="1"/>
</dbReference>
<dbReference type="InterPro" id="IPR049177">
    <property type="entry name" value="MgtC_SapB_SrpB_YhiD_N"/>
</dbReference>
<dbReference type="Proteomes" id="UP001144372">
    <property type="component" value="Unassembled WGS sequence"/>
</dbReference>
<feature type="transmembrane region" description="Helical" evidence="1">
    <location>
        <begin position="337"/>
        <end position="355"/>
    </location>
</feature>
<dbReference type="PANTHER" id="PTHR39084">
    <property type="entry name" value="MEMBRANE PROTEIN-RELATED"/>
    <property type="match status" value="1"/>
</dbReference>
<sequence>MLLLENLEWSHPLRFCVALTLGLLVGMERERAELNRKQRFRAGVRTYAILSLFGFSCAWLFSLKVRLALPAGLLAVTVLVGMEYFAKIQAGRLGWTSEIAALLTFAVGALSLLADIWVPLAVGIVNLFLLSEKSELESYVERLDKAEFLAMIKFLLVTLIILPVLPDAEYTRFSLNPARTWEILIMVSSVGFVGYFLSKRFGSRLGLWFSGILGGIVSSTAVSVAVGRIAQKNPEQSGNALQASILAGSVMYLRLLALILIINPVFLPYLTWRFILLAAVGGLLSIRLIKGDTPASIDSITPSQNPFEIRPALLFALLFALLSMITKWVTWNFGSSGLLILSAVVGVTDIDPYVLSFVRGPSSVQPIMVSVILISTMSNTVFKGIYFGTLAKTARKETLIRYMIWALLHIPLILKAY</sequence>
<accession>A0A9W6L9P5</accession>
<feature type="transmembrane region" description="Helical" evidence="1">
    <location>
        <begin position="12"/>
        <end position="30"/>
    </location>
</feature>
<keyword evidence="1" id="KW-0812">Transmembrane</keyword>
<dbReference type="PANTHER" id="PTHR39084:SF1">
    <property type="entry name" value="DUF4010 DOMAIN-CONTAINING PROTEIN"/>
    <property type="match status" value="1"/>
</dbReference>
<keyword evidence="1" id="KW-0472">Membrane</keyword>
<feature type="transmembrane region" description="Helical" evidence="1">
    <location>
        <begin position="269"/>
        <end position="289"/>
    </location>
</feature>
<evidence type="ECO:0000259" key="2">
    <source>
        <dbReference type="Pfam" id="PF02308"/>
    </source>
</evidence>
<feature type="domain" description="MgtC/SapB/SrpB/YhiD N-terminal" evidence="2">
    <location>
        <begin position="16"/>
        <end position="138"/>
    </location>
</feature>
<reference evidence="4" key="1">
    <citation type="submission" date="2022-12" db="EMBL/GenBank/DDBJ databases">
        <title>Reference genome sequencing for broad-spectrum identification of bacterial and archaeal isolates by mass spectrometry.</title>
        <authorList>
            <person name="Sekiguchi Y."/>
            <person name="Tourlousse D.M."/>
        </authorList>
    </citation>
    <scope>NUCLEOTIDE SEQUENCE</scope>
    <source>
        <strain evidence="4">ASRB1</strain>
    </source>
</reference>
<feature type="transmembrane region" description="Helical" evidence="1">
    <location>
        <begin position="309"/>
        <end position="330"/>
    </location>
</feature>
<feature type="domain" description="DUF4010" evidence="3">
    <location>
        <begin position="185"/>
        <end position="387"/>
    </location>
</feature>
<name>A0A9W6L9P5_9BACT</name>
<proteinExistence type="predicted"/>
<gene>
    <name evidence="4" type="ORF">DAMNIGENAA_31170</name>
</gene>
<evidence type="ECO:0000313" key="5">
    <source>
        <dbReference type="Proteomes" id="UP001144372"/>
    </source>
</evidence>
<dbReference type="RefSeq" id="WP_281795688.1">
    <property type="nucleotide sequence ID" value="NZ_BSDR01000001.1"/>
</dbReference>
<keyword evidence="5" id="KW-1185">Reference proteome</keyword>
<dbReference type="EMBL" id="BSDR01000001">
    <property type="protein sequence ID" value="GLI35684.1"/>
    <property type="molecule type" value="Genomic_DNA"/>
</dbReference>
<feature type="transmembrane region" description="Helical" evidence="1">
    <location>
        <begin position="116"/>
        <end position="136"/>
    </location>
</feature>
<evidence type="ECO:0000256" key="1">
    <source>
        <dbReference type="SAM" id="Phobius"/>
    </source>
</evidence>
<dbReference type="AlphaFoldDB" id="A0A9W6L9P5"/>
<evidence type="ECO:0000313" key="4">
    <source>
        <dbReference type="EMBL" id="GLI35684.1"/>
    </source>
</evidence>
<feature type="transmembrane region" description="Helical" evidence="1">
    <location>
        <begin position="148"/>
        <end position="166"/>
    </location>
</feature>
<protein>
    <submittedName>
        <fullName evidence="4">MgtC/SapB transporter</fullName>
    </submittedName>
</protein>
<feature type="transmembrane region" description="Helical" evidence="1">
    <location>
        <begin position="42"/>
        <end position="61"/>
    </location>
</feature>
<dbReference type="InterPro" id="IPR025105">
    <property type="entry name" value="DUF4010"/>
</dbReference>
<organism evidence="4 5">
    <name type="scientific">Desulforhabdus amnigena</name>
    <dbReference type="NCBI Taxonomy" id="40218"/>
    <lineage>
        <taxon>Bacteria</taxon>
        <taxon>Pseudomonadati</taxon>
        <taxon>Thermodesulfobacteriota</taxon>
        <taxon>Syntrophobacteria</taxon>
        <taxon>Syntrophobacterales</taxon>
        <taxon>Syntrophobacteraceae</taxon>
        <taxon>Desulforhabdus</taxon>
    </lineage>
</organism>
<feature type="transmembrane region" description="Helical" evidence="1">
    <location>
        <begin position="205"/>
        <end position="229"/>
    </location>
</feature>
<feature type="transmembrane region" description="Helical" evidence="1">
    <location>
        <begin position="178"/>
        <end position="198"/>
    </location>
</feature>
<evidence type="ECO:0000259" key="3">
    <source>
        <dbReference type="Pfam" id="PF13194"/>
    </source>
</evidence>
<feature type="transmembrane region" description="Helical" evidence="1">
    <location>
        <begin position="367"/>
        <end position="387"/>
    </location>
</feature>
<keyword evidence="1" id="KW-1133">Transmembrane helix</keyword>
<feature type="transmembrane region" description="Helical" evidence="1">
    <location>
        <begin position="241"/>
        <end position="262"/>
    </location>
</feature>